<sequence length="699" mass="78894">MVVTRKAPLPPVPSSRSSSSQAVPRMAKVKANQLNQPGHSSPLANGKSKTTDSTDSTTALKLKPKSKWRRKSTPKPKKGIFRRFINFVFKISLAWLAAYSFFICQNSDKSPNSSICHTISATRYNILEPYAYPLIKRTLSYPAIEPYVKEIEPYVIRVHHVLQPLAATTISKFSTHVVPEWNDRIVPQYHAYVAPHVQNVLSYLDPHLAVVRTEYERYLAPYLRASAATAWKLQEQVQPYVILAWYKSVDGYRYVKPYARPAWDRFKDAVLRILAYLAVYRRRFVDPHVAQMWAKIKELSGDKVVPTTPEPAITPEPVPTADSPAEESSTVAIISAEEDTYSPVPVSTPTPPPTLNNDGKLSPETPRVTTATPGVVNIMGDGPTDPVDITVLVEPNVSPPQEEEPQISIVVASANQKPVPAMPPVEETPTSTPTRAPKQAIPITPEDEDDLYSFSTEIGLDLDEPEDVPVVEEGVPLTPPEESDEEREARLKAKAEETAWKRKEITDRHTDWEYQLEDLKREQMEIFKLALHNVRRNAAKGLKKDSDVQRAIDELAADGDKYLRGAENYLKNLIKEKKKQDKSALWERVAQKVKDKFEKRLDEADRKVGDWYNVIAANEEKLVEKATTAVAELAEKAQADIGLDYSWLDDVTTDDWVRYHDLMRSSDSFRSEFCLPTFSRLTFITSTLCLPVHLYEHIG</sequence>
<reference evidence="1" key="1">
    <citation type="submission" date="2019-10" db="EMBL/GenBank/DDBJ databases">
        <authorList>
            <consortium name="DOE Joint Genome Institute"/>
            <person name="Kuo A."/>
            <person name="Miyauchi S."/>
            <person name="Kiss E."/>
            <person name="Drula E."/>
            <person name="Kohler A."/>
            <person name="Sanchez-Garcia M."/>
            <person name="Andreopoulos B."/>
            <person name="Barry K.W."/>
            <person name="Bonito G."/>
            <person name="Buee M."/>
            <person name="Carver A."/>
            <person name="Chen C."/>
            <person name="Cichocki N."/>
            <person name="Clum A."/>
            <person name="Culley D."/>
            <person name="Crous P.W."/>
            <person name="Fauchery L."/>
            <person name="Girlanda M."/>
            <person name="Hayes R."/>
            <person name="Keri Z."/>
            <person name="Labutti K."/>
            <person name="Lipzen A."/>
            <person name="Lombard V."/>
            <person name="Magnuson J."/>
            <person name="Maillard F."/>
            <person name="Morin E."/>
            <person name="Murat C."/>
            <person name="Nolan M."/>
            <person name="Ohm R."/>
            <person name="Pangilinan J."/>
            <person name="Pereira M."/>
            <person name="Perotto S."/>
            <person name="Peter M."/>
            <person name="Riley R."/>
            <person name="Sitrit Y."/>
            <person name="Stielow B."/>
            <person name="Szollosi G."/>
            <person name="Zifcakova L."/>
            <person name="Stursova M."/>
            <person name="Spatafora J.W."/>
            <person name="Tedersoo L."/>
            <person name="Vaario L.-M."/>
            <person name="Yamada A."/>
            <person name="Yan M."/>
            <person name="Wang P."/>
            <person name="Xu J."/>
            <person name="Bruns T."/>
            <person name="Baldrian P."/>
            <person name="Vilgalys R."/>
            <person name="Henrissat B."/>
            <person name="Grigoriev I.V."/>
            <person name="Hibbett D."/>
            <person name="Nagy L.G."/>
            <person name="Martin F.M."/>
        </authorList>
    </citation>
    <scope>NUCLEOTIDE SEQUENCE</scope>
    <source>
        <strain evidence="1">P2</strain>
    </source>
</reference>
<evidence type="ECO:0000313" key="1">
    <source>
        <dbReference type="EMBL" id="KAF9650112.1"/>
    </source>
</evidence>
<keyword evidence="2" id="KW-1185">Reference proteome</keyword>
<dbReference type="Proteomes" id="UP000886501">
    <property type="component" value="Unassembled WGS sequence"/>
</dbReference>
<name>A0ACB6ZKH6_THEGA</name>
<organism evidence="1 2">
    <name type="scientific">Thelephora ganbajun</name>
    <name type="common">Ganba fungus</name>
    <dbReference type="NCBI Taxonomy" id="370292"/>
    <lineage>
        <taxon>Eukaryota</taxon>
        <taxon>Fungi</taxon>
        <taxon>Dikarya</taxon>
        <taxon>Basidiomycota</taxon>
        <taxon>Agaricomycotina</taxon>
        <taxon>Agaricomycetes</taxon>
        <taxon>Thelephorales</taxon>
        <taxon>Thelephoraceae</taxon>
        <taxon>Thelephora</taxon>
    </lineage>
</organism>
<accession>A0ACB6ZKH6</accession>
<reference evidence="1" key="2">
    <citation type="journal article" date="2020" name="Nat. Commun.">
        <title>Large-scale genome sequencing of mycorrhizal fungi provides insights into the early evolution of symbiotic traits.</title>
        <authorList>
            <person name="Miyauchi S."/>
            <person name="Kiss E."/>
            <person name="Kuo A."/>
            <person name="Drula E."/>
            <person name="Kohler A."/>
            <person name="Sanchez-Garcia M."/>
            <person name="Morin E."/>
            <person name="Andreopoulos B."/>
            <person name="Barry K.W."/>
            <person name="Bonito G."/>
            <person name="Buee M."/>
            <person name="Carver A."/>
            <person name="Chen C."/>
            <person name="Cichocki N."/>
            <person name="Clum A."/>
            <person name="Culley D."/>
            <person name="Crous P.W."/>
            <person name="Fauchery L."/>
            <person name="Girlanda M."/>
            <person name="Hayes R.D."/>
            <person name="Keri Z."/>
            <person name="LaButti K."/>
            <person name="Lipzen A."/>
            <person name="Lombard V."/>
            <person name="Magnuson J."/>
            <person name="Maillard F."/>
            <person name="Murat C."/>
            <person name="Nolan M."/>
            <person name="Ohm R.A."/>
            <person name="Pangilinan J."/>
            <person name="Pereira M.F."/>
            <person name="Perotto S."/>
            <person name="Peter M."/>
            <person name="Pfister S."/>
            <person name="Riley R."/>
            <person name="Sitrit Y."/>
            <person name="Stielow J.B."/>
            <person name="Szollosi G."/>
            <person name="Zifcakova L."/>
            <person name="Stursova M."/>
            <person name="Spatafora J.W."/>
            <person name="Tedersoo L."/>
            <person name="Vaario L.M."/>
            <person name="Yamada A."/>
            <person name="Yan M."/>
            <person name="Wang P."/>
            <person name="Xu J."/>
            <person name="Bruns T."/>
            <person name="Baldrian P."/>
            <person name="Vilgalys R."/>
            <person name="Dunand C."/>
            <person name="Henrissat B."/>
            <person name="Grigoriev I.V."/>
            <person name="Hibbett D."/>
            <person name="Nagy L.G."/>
            <person name="Martin F.M."/>
        </authorList>
    </citation>
    <scope>NUCLEOTIDE SEQUENCE</scope>
    <source>
        <strain evidence="1">P2</strain>
    </source>
</reference>
<proteinExistence type="predicted"/>
<protein>
    <submittedName>
        <fullName evidence="1">Uncharacterized protein</fullName>
    </submittedName>
</protein>
<comment type="caution">
    <text evidence="1">The sequence shown here is derived from an EMBL/GenBank/DDBJ whole genome shotgun (WGS) entry which is preliminary data.</text>
</comment>
<gene>
    <name evidence="1" type="ORF">BDM02DRAFT_1514412</name>
</gene>
<dbReference type="EMBL" id="MU117988">
    <property type="protein sequence ID" value="KAF9650112.1"/>
    <property type="molecule type" value="Genomic_DNA"/>
</dbReference>
<evidence type="ECO:0000313" key="2">
    <source>
        <dbReference type="Proteomes" id="UP000886501"/>
    </source>
</evidence>